<comment type="caution">
    <text evidence="3">The sequence shown here is derived from an EMBL/GenBank/DDBJ whole genome shotgun (WGS) entry which is preliminary data.</text>
</comment>
<evidence type="ECO:0000313" key="3">
    <source>
        <dbReference type="EMBL" id="MXN65433.1"/>
    </source>
</evidence>
<dbReference type="EMBL" id="WUMV01000003">
    <property type="protein sequence ID" value="MXN65433.1"/>
    <property type="molecule type" value="Genomic_DNA"/>
</dbReference>
<feature type="region of interest" description="Disordered" evidence="2">
    <location>
        <begin position="360"/>
        <end position="381"/>
    </location>
</feature>
<accession>A0A7X3LUS3</accession>
<feature type="region of interest" description="Disordered" evidence="2">
    <location>
        <begin position="135"/>
        <end position="172"/>
    </location>
</feature>
<feature type="coiled-coil region" evidence="1">
    <location>
        <begin position="193"/>
        <end position="227"/>
    </location>
</feature>
<organism evidence="3 4">
    <name type="scientific">Stappia sediminis</name>
    <dbReference type="NCBI Taxonomy" id="2692190"/>
    <lineage>
        <taxon>Bacteria</taxon>
        <taxon>Pseudomonadati</taxon>
        <taxon>Pseudomonadota</taxon>
        <taxon>Alphaproteobacteria</taxon>
        <taxon>Hyphomicrobiales</taxon>
        <taxon>Stappiaceae</taxon>
        <taxon>Stappia</taxon>
    </lineage>
</organism>
<dbReference type="AlphaFoldDB" id="A0A7X3LUS3"/>
<reference evidence="3 4" key="1">
    <citation type="submission" date="2019-12" db="EMBL/GenBank/DDBJ databases">
        <authorList>
            <person name="Li M."/>
        </authorList>
    </citation>
    <scope>NUCLEOTIDE SEQUENCE [LARGE SCALE GENOMIC DNA]</scope>
    <source>
        <strain evidence="3 4">GBMRC 2046</strain>
    </source>
</reference>
<protein>
    <submittedName>
        <fullName evidence="3">Uncharacterized protein</fullName>
    </submittedName>
</protein>
<feature type="compositionally biased region" description="Basic and acidic residues" evidence="2">
    <location>
        <begin position="135"/>
        <end position="144"/>
    </location>
</feature>
<feature type="compositionally biased region" description="Basic and acidic residues" evidence="2">
    <location>
        <begin position="360"/>
        <end position="372"/>
    </location>
</feature>
<evidence type="ECO:0000256" key="1">
    <source>
        <dbReference type="SAM" id="Coils"/>
    </source>
</evidence>
<keyword evidence="4" id="KW-1185">Reference proteome</keyword>
<evidence type="ECO:0000256" key="2">
    <source>
        <dbReference type="SAM" id="MobiDB-lite"/>
    </source>
</evidence>
<dbReference type="RefSeq" id="WP_160775613.1">
    <property type="nucleotide sequence ID" value="NZ_WUMV01000003.1"/>
</dbReference>
<keyword evidence="1" id="KW-0175">Coiled coil</keyword>
<evidence type="ECO:0000313" key="4">
    <source>
        <dbReference type="Proteomes" id="UP000433101"/>
    </source>
</evidence>
<gene>
    <name evidence="3" type="ORF">GR183_11025</name>
</gene>
<sequence>MYGALGFFVAGLISVAIIPGVWRRAVRLTHQAIEATSPLSASDARAEMSALRAEHAIAYCKLEKRLEGVHAELAENRIERDLAEAHSTAMKQERDASARMLGEATARNEELHQKIASLESDIASANGIARKLQRELDQKTKQESGRISPSGATGEGDSSLPTLPPEDIRDGVPAGVLSEDVVASANAASIAKIATLELENGALSDKLQKAEAKLREAEAQARGNGESIPVDKAARDRQKALENKIFDMETRYIAAQAEITRLNLQLERLEDNASGLSYDLEDGDLNTRIALLEEENESLRQVLGSGDETTGLRDALKDIAARITAQLADETDMAALKKEEENDAANARLGTLARKILAARKEIPEKSAEKPGDTSNIAAHR</sequence>
<name>A0A7X3LUS3_9HYPH</name>
<dbReference type="Proteomes" id="UP000433101">
    <property type="component" value="Unassembled WGS sequence"/>
</dbReference>
<proteinExistence type="predicted"/>
<feature type="coiled-coil region" evidence="1">
    <location>
        <begin position="252"/>
        <end position="279"/>
    </location>
</feature>